<organism evidence="3 4">
    <name type="scientific">Mesorhizobium caraganae</name>
    <dbReference type="NCBI Taxonomy" id="483206"/>
    <lineage>
        <taxon>Bacteria</taxon>
        <taxon>Pseudomonadati</taxon>
        <taxon>Pseudomonadota</taxon>
        <taxon>Alphaproteobacteria</taxon>
        <taxon>Hyphomicrobiales</taxon>
        <taxon>Phyllobacteriaceae</taxon>
        <taxon>Mesorhizobium</taxon>
    </lineage>
</organism>
<dbReference type="RefSeq" id="WP_352557858.1">
    <property type="nucleotide sequence ID" value="NZ_JAMYQB010000008.1"/>
</dbReference>
<protein>
    <submittedName>
        <fullName evidence="3">RNA polymerase sigma factor</fullName>
    </submittedName>
</protein>
<gene>
    <name evidence="3" type="ORF">NKI36_12460</name>
</gene>
<dbReference type="PANTHER" id="PTHR47756">
    <property type="entry name" value="BLL6612 PROTEIN-RELATED"/>
    <property type="match status" value="1"/>
</dbReference>
<dbReference type="InterPro" id="IPR046531">
    <property type="entry name" value="DUF6596"/>
</dbReference>
<dbReference type="InterPro" id="IPR013325">
    <property type="entry name" value="RNA_pol_sigma_r2"/>
</dbReference>
<comment type="caution">
    <text evidence="3">The sequence shown here is derived from an EMBL/GenBank/DDBJ whole genome shotgun (WGS) entry which is preliminary data.</text>
</comment>
<dbReference type="Pfam" id="PF20239">
    <property type="entry name" value="DUF6596"/>
    <property type="match status" value="1"/>
</dbReference>
<dbReference type="EMBL" id="JAMYQB010000008">
    <property type="protein sequence ID" value="MER9404864.1"/>
    <property type="molecule type" value="Genomic_DNA"/>
</dbReference>
<dbReference type="SUPFAM" id="SSF88659">
    <property type="entry name" value="Sigma3 and sigma4 domains of RNA polymerase sigma factors"/>
    <property type="match status" value="1"/>
</dbReference>
<evidence type="ECO:0000313" key="3">
    <source>
        <dbReference type="EMBL" id="MER9404864.1"/>
    </source>
</evidence>
<accession>A0ABV1YYW5</accession>
<dbReference type="Pfam" id="PF04542">
    <property type="entry name" value="Sigma70_r2"/>
    <property type="match status" value="1"/>
</dbReference>
<dbReference type="SUPFAM" id="SSF88946">
    <property type="entry name" value="Sigma2 domain of RNA polymerase sigma factors"/>
    <property type="match status" value="1"/>
</dbReference>
<evidence type="ECO:0000259" key="1">
    <source>
        <dbReference type="Pfam" id="PF04542"/>
    </source>
</evidence>
<name>A0ABV1YYW5_9HYPH</name>
<dbReference type="InterPro" id="IPR013324">
    <property type="entry name" value="RNA_pol_sigma_r3/r4-like"/>
</dbReference>
<dbReference type="Proteomes" id="UP001433071">
    <property type="component" value="Unassembled WGS sequence"/>
</dbReference>
<dbReference type="PANTHER" id="PTHR47756:SF2">
    <property type="entry name" value="BLL6612 PROTEIN"/>
    <property type="match status" value="1"/>
</dbReference>
<proteinExistence type="predicted"/>
<dbReference type="Gene3D" id="1.10.1740.10">
    <property type="match status" value="1"/>
</dbReference>
<reference evidence="3 4" key="1">
    <citation type="journal article" date="2024" name="Proc. Natl. Acad. Sci. U.S.A.">
        <title>The evolutionary genomics of adaptation to stress in wild rhizobium bacteria.</title>
        <authorList>
            <person name="Kehlet-Delgado H."/>
            <person name="Montoya A.P."/>
            <person name="Jensen K.T."/>
            <person name="Wendlandt C.E."/>
            <person name="Dexheimer C."/>
            <person name="Roberts M."/>
            <person name="Torres Martinez L."/>
            <person name="Friesen M.L."/>
            <person name="Griffitts J.S."/>
            <person name="Porter S.S."/>
        </authorList>
    </citation>
    <scope>NUCLEOTIDE SEQUENCE [LARGE SCALE GENOMIC DNA]</scope>
    <source>
        <strain evidence="3 4">M0641</strain>
    </source>
</reference>
<feature type="domain" description="RNA polymerase sigma-70 region 2" evidence="1">
    <location>
        <begin position="20"/>
        <end position="80"/>
    </location>
</feature>
<sequence length="414" mass="45073">MDSRPEIARAAAEAAARQSYGKLVAWLAARTRDVAGAEDALADAFAAALERWPKTGVPEKPEAWLLAVARRRGVDAVRRRLTSEASRDHLKLMAEEMEASMQDEDLPDERLRLMFACAHPAIEASVRAPLILQTVLGFDAGAIASAFLVSPATMGQRLVRAKSRIREIGIPFRVPERAELGERLDTVLEAIYAAFAEGWTDPAGTETQRRNLATEGIWLGRLVASLMPDEPEALGLLALMLFAEARRPARRDEAGDYVPLADQDCLLWDHALIDEAEALLGHAATMGVIGRYQLEAAVQSVHATRRRTGQTDWAAIRNFYDALSAIAGSPVVAINRAVAIAEVDGAAAGLAALYVLGDDKRLNDYQPYWAARAGLLARLGNAAQAVEAYDRAIGLERDPAVRRFLQAKRAILRN</sequence>
<dbReference type="InterPro" id="IPR007627">
    <property type="entry name" value="RNA_pol_sigma70_r2"/>
</dbReference>
<keyword evidence="4" id="KW-1185">Reference proteome</keyword>
<evidence type="ECO:0000313" key="4">
    <source>
        <dbReference type="Proteomes" id="UP001433071"/>
    </source>
</evidence>
<feature type="domain" description="DUF6596" evidence="2">
    <location>
        <begin position="183"/>
        <end position="284"/>
    </location>
</feature>
<evidence type="ECO:0000259" key="2">
    <source>
        <dbReference type="Pfam" id="PF20239"/>
    </source>
</evidence>